<accession>A0A645INK6</accession>
<sequence>MTLVSLTSFLIGSTMLREVKTVNMIANNTPAKPTIKILSCTLFLAAAISSCGIAIDIIPTVSDLLLRIGLYATL</sequence>
<name>A0A645INK6_9ZZZZ</name>
<dbReference type="EMBL" id="VSSQ01118960">
    <property type="protein sequence ID" value="MPN52646.1"/>
    <property type="molecule type" value="Genomic_DNA"/>
</dbReference>
<evidence type="ECO:0000313" key="1">
    <source>
        <dbReference type="EMBL" id="MPN52646.1"/>
    </source>
</evidence>
<organism evidence="1">
    <name type="scientific">bioreactor metagenome</name>
    <dbReference type="NCBI Taxonomy" id="1076179"/>
    <lineage>
        <taxon>unclassified sequences</taxon>
        <taxon>metagenomes</taxon>
        <taxon>ecological metagenomes</taxon>
    </lineage>
</organism>
<protein>
    <submittedName>
        <fullName evidence="1">Uncharacterized protein</fullName>
    </submittedName>
</protein>
<proteinExistence type="predicted"/>
<reference evidence="1" key="1">
    <citation type="submission" date="2019-08" db="EMBL/GenBank/DDBJ databases">
        <authorList>
            <person name="Kucharzyk K."/>
            <person name="Murdoch R.W."/>
            <person name="Higgins S."/>
            <person name="Loffler F."/>
        </authorList>
    </citation>
    <scope>NUCLEOTIDE SEQUENCE</scope>
</reference>
<gene>
    <name evidence="1" type="ORF">SDC9_200308</name>
</gene>
<comment type="caution">
    <text evidence="1">The sequence shown here is derived from an EMBL/GenBank/DDBJ whole genome shotgun (WGS) entry which is preliminary data.</text>
</comment>
<dbReference type="AlphaFoldDB" id="A0A645INK6"/>